<reference evidence="1" key="1">
    <citation type="submission" date="2020-04" db="EMBL/GenBank/DDBJ databases">
        <authorList>
            <person name="Alioto T."/>
            <person name="Alioto T."/>
            <person name="Gomez Garrido J."/>
        </authorList>
    </citation>
    <scope>NUCLEOTIDE SEQUENCE</scope>
    <source>
        <strain evidence="1">A484AB</strain>
    </source>
</reference>
<proteinExistence type="predicted"/>
<name>A0A6S7HBX9_PARCT</name>
<dbReference type="AlphaFoldDB" id="A0A6S7HBX9"/>
<dbReference type="Proteomes" id="UP001152795">
    <property type="component" value="Unassembled WGS sequence"/>
</dbReference>
<evidence type="ECO:0000313" key="1">
    <source>
        <dbReference type="EMBL" id="CAB4001746.1"/>
    </source>
</evidence>
<dbReference type="Pfam" id="PF01823">
    <property type="entry name" value="MACPF"/>
    <property type="match status" value="1"/>
</dbReference>
<accession>A0A6S7HBX9</accession>
<organism evidence="1 2">
    <name type="scientific">Paramuricea clavata</name>
    <name type="common">Red gorgonian</name>
    <name type="synonym">Violescent sea-whip</name>
    <dbReference type="NCBI Taxonomy" id="317549"/>
    <lineage>
        <taxon>Eukaryota</taxon>
        <taxon>Metazoa</taxon>
        <taxon>Cnidaria</taxon>
        <taxon>Anthozoa</taxon>
        <taxon>Octocorallia</taxon>
        <taxon>Malacalcyonacea</taxon>
        <taxon>Plexauridae</taxon>
        <taxon>Paramuricea</taxon>
    </lineage>
</organism>
<dbReference type="EMBL" id="CACRXK020004168">
    <property type="protein sequence ID" value="CAB4001746.1"/>
    <property type="molecule type" value="Genomic_DNA"/>
</dbReference>
<keyword evidence="2" id="KW-1185">Reference proteome</keyword>
<evidence type="ECO:0000313" key="2">
    <source>
        <dbReference type="Proteomes" id="UP001152795"/>
    </source>
</evidence>
<protein>
    <submittedName>
        <fullName evidence="1">Uncharacterized protein</fullName>
    </submittedName>
</protein>
<gene>
    <name evidence="1" type="ORF">PACLA_8A029172</name>
</gene>
<comment type="caution">
    <text evidence="1">The sequence shown here is derived from an EMBL/GenBank/DDBJ whole genome shotgun (WGS) entry which is preliminary data.</text>
</comment>
<dbReference type="InterPro" id="IPR020864">
    <property type="entry name" value="MACPF"/>
</dbReference>
<sequence>MGAKYGELSEMTRVEYENLVTTNTRIEESAKFSAVITSGSSSSLTETERREGEAFKKATKSQKIFSFGAKPPTDGSAVTWANSVFENPMPLAYTLKTIDEVLTDKHIDENADLR</sequence>
<dbReference type="PROSITE" id="PS51412">
    <property type="entry name" value="MACPF_2"/>
    <property type="match status" value="1"/>
</dbReference>